<reference evidence="2" key="1">
    <citation type="submission" date="2021-02" db="EMBL/GenBank/DDBJ databases">
        <authorList>
            <person name="Dougan E. K."/>
            <person name="Rhodes N."/>
            <person name="Thang M."/>
            <person name="Chan C."/>
        </authorList>
    </citation>
    <scope>NUCLEOTIDE SEQUENCE</scope>
</reference>
<comment type="caution">
    <text evidence="2">The sequence shown here is derived from an EMBL/GenBank/DDBJ whole genome shotgun (WGS) entry which is preliminary data.</text>
</comment>
<dbReference type="SUPFAM" id="SSF52799">
    <property type="entry name" value="(Phosphotyrosine protein) phosphatases II"/>
    <property type="match status" value="1"/>
</dbReference>
<feature type="compositionally biased region" description="Low complexity" evidence="1">
    <location>
        <begin position="20"/>
        <end position="46"/>
    </location>
</feature>
<name>A0A813DN65_POLGL</name>
<dbReference type="AlphaFoldDB" id="A0A813DN65"/>
<proteinExistence type="predicted"/>
<evidence type="ECO:0000313" key="3">
    <source>
        <dbReference type="Proteomes" id="UP000654075"/>
    </source>
</evidence>
<evidence type="ECO:0000256" key="1">
    <source>
        <dbReference type="SAM" id="MobiDB-lite"/>
    </source>
</evidence>
<feature type="non-terminal residue" evidence="2">
    <location>
        <position position="234"/>
    </location>
</feature>
<feature type="region of interest" description="Disordered" evidence="1">
    <location>
        <begin position="1"/>
        <end position="60"/>
    </location>
</feature>
<organism evidence="2 3">
    <name type="scientific">Polarella glacialis</name>
    <name type="common">Dinoflagellate</name>
    <dbReference type="NCBI Taxonomy" id="89957"/>
    <lineage>
        <taxon>Eukaryota</taxon>
        <taxon>Sar</taxon>
        <taxon>Alveolata</taxon>
        <taxon>Dinophyceae</taxon>
        <taxon>Suessiales</taxon>
        <taxon>Suessiaceae</taxon>
        <taxon>Polarella</taxon>
    </lineage>
</organism>
<dbReference type="Proteomes" id="UP000654075">
    <property type="component" value="Unassembled WGS sequence"/>
</dbReference>
<dbReference type="Gene3D" id="3.90.190.10">
    <property type="entry name" value="Protein tyrosine phosphatase superfamily"/>
    <property type="match status" value="1"/>
</dbReference>
<dbReference type="OrthoDB" id="10252009at2759"/>
<feature type="region of interest" description="Disordered" evidence="1">
    <location>
        <begin position="86"/>
        <end position="129"/>
    </location>
</feature>
<dbReference type="InterPro" id="IPR029021">
    <property type="entry name" value="Prot-tyrosine_phosphatase-like"/>
</dbReference>
<dbReference type="EMBL" id="CAJNNV010003141">
    <property type="protein sequence ID" value="CAE8588443.1"/>
    <property type="molecule type" value="Genomic_DNA"/>
</dbReference>
<keyword evidence="3" id="KW-1185">Reference proteome</keyword>
<sequence>QGPALPPPGPGAPRRDSSRGRSSSARTGTAAAVGRALVGPGSRPPSLGRPPSGPSANDLNAAVQSADNISARQRSNAAKDSLEDLLKQGGSRSSSAPTGVGGQGQRSLAGMARVGRGRDSTPKSVNGGLDFDQEARKLFARLNLDPSIVSQGPYNALDPLWRHPQSGGIFYVGNQTAAATLGLLQKHGITHVVNCTDNMPCYHENNLASGITYHRFDITSHYRRVRSDTDAVQF</sequence>
<protein>
    <submittedName>
        <fullName evidence="2">Uncharacterized protein</fullName>
    </submittedName>
</protein>
<gene>
    <name evidence="2" type="ORF">PGLA1383_LOCUS7241</name>
</gene>
<feature type="non-terminal residue" evidence="2">
    <location>
        <position position="1"/>
    </location>
</feature>
<accession>A0A813DN65</accession>
<evidence type="ECO:0000313" key="2">
    <source>
        <dbReference type="EMBL" id="CAE8588443.1"/>
    </source>
</evidence>
<feature type="compositionally biased region" description="Pro residues" evidence="1">
    <location>
        <begin position="1"/>
        <end position="11"/>
    </location>
</feature>